<protein>
    <submittedName>
        <fullName evidence="1">DUF1064 domain-containing protein</fullName>
    </submittedName>
</protein>
<proteinExistence type="predicted"/>
<organism evidence="1 2">
    <name type="scientific">Enterococcus gallinarum</name>
    <dbReference type="NCBI Taxonomy" id="1353"/>
    <lineage>
        <taxon>Bacteria</taxon>
        <taxon>Bacillati</taxon>
        <taxon>Bacillota</taxon>
        <taxon>Bacilli</taxon>
        <taxon>Lactobacillales</taxon>
        <taxon>Enterococcaceae</taxon>
        <taxon>Enterococcus</taxon>
    </lineage>
</organism>
<dbReference type="Proteomes" id="UP000439965">
    <property type="component" value="Unassembled WGS sequence"/>
</dbReference>
<accession>A0A6I4XLG1</accession>
<dbReference type="Pfam" id="PF06356">
    <property type="entry name" value="DUF1064"/>
    <property type="match status" value="1"/>
</dbReference>
<reference evidence="1 2" key="1">
    <citation type="submission" date="2019-04" db="EMBL/GenBank/DDBJ databases">
        <title>Step-wise assembly of the neonatal virome modulated by breast feeding.</title>
        <authorList>
            <person name="Liang G."/>
            <person name="Bushman F."/>
        </authorList>
    </citation>
    <scope>NUCLEOTIDE SEQUENCE [LARGE SCALE GENOMIC DNA]</scope>
    <source>
        <strain evidence="1 2">E3404</strain>
    </source>
</reference>
<comment type="caution">
    <text evidence="1">The sequence shown here is derived from an EMBL/GenBank/DDBJ whole genome shotgun (WGS) entry which is preliminary data.</text>
</comment>
<dbReference type="AlphaFoldDB" id="A0A6I4XLG1"/>
<dbReference type="RefSeq" id="WP_003126521.1">
    <property type="nucleotide sequence ID" value="NZ_CAAKOE010000083.1"/>
</dbReference>
<dbReference type="InterPro" id="IPR009414">
    <property type="entry name" value="DUF1064"/>
</dbReference>
<name>A0A6I4XLG1_ENTGA</name>
<dbReference type="EMBL" id="WVTI01000009">
    <property type="protein sequence ID" value="MXS26631.1"/>
    <property type="molecule type" value="Genomic_DNA"/>
</dbReference>
<evidence type="ECO:0000313" key="1">
    <source>
        <dbReference type="EMBL" id="MXS26631.1"/>
    </source>
</evidence>
<gene>
    <name evidence="1" type="ORF">GTI89_11235</name>
</gene>
<evidence type="ECO:0000313" key="2">
    <source>
        <dbReference type="Proteomes" id="UP000439965"/>
    </source>
</evidence>
<sequence length="134" mass="15620">MRATKLSKKPKYSNRKTVVNGIKFDSVAEARYLPFAAKYAETNGLELRLQEKSELQPKFRIGNKTIRSITYTPDFTFWDGNKLVQAVDVKGVQTEAFKIKAKLFCFRYQIELILAKYDRKTGLFIESKFYEEKS</sequence>